<keyword evidence="2" id="KW-1185">Reference proteome</keyword>
<gene>
    <name evidence="1" type="ORF">HNR61_005972</name>
</gene>
<evidence type="ECO:0000313" key="1">
    <source>
        <dbReference type="EMBL" id="MBA8954318.1"/>
    </source>
</evidence>
<reference evidence="1 2" key="1">
    <citation type="submission" date="2020-08" db="EMBL/GenBank/DDBJ databases">
        <title>Genomic Encyclopedia of Type Strains, Phase IV (KMG-IV): sequencing the most valuable type-strain genomes for metagenomic binning, comparative biology and taxonomic classification.</title>
        <authorList>
            <person name="Goeker M."/>
        </authorList>
    </citation>
    <scope>NUCLEOTIDE SEQUENCE [LARGE SCALE GENOMIC DNA]</scope>
    <source>
        <strain evidence="1 2">DSM 44197</strain>
    </source>
</reference>
<comment type="caution">
    <text evidence="1">The sequence shown here is derived from an EMBL/GenBank/DDBJ whole genome shotgun (WGS) entry which is preliminary data.</text>
</comment>
<dbReference type="Proteomes" id="UP000572680">
    <property type="component" value="Unassembled WGS sequence"/>
</dbReference>
<dbReference type="Pfam" id="PF13602">
    <property type="entry name" value="ADH_zinc_N_2"/>
    <property type="match status" value="1"/>
</dbReference>
<dbReference type="AlphaFoldDB" id="A0A7W3LU25"/>
<accession>A0A7W3LU25</accession>
<dbReference type="RefSeq" id="WP_246443887.1">
    <property type="nucleotide sequence ID" value="NZ_BAAALP010000023.1"/>
</dbReference>
<organism evidence="1 2">
    <name type="scientific">Actinomadura namibiensis</name>
    <dbReference type="NCBI Taxonomy" id="182080"/>
    <lineage>
        <taxon>Bacteria</taxon>
        <taxon>Bacillati</taxon>
        <taxon>Actinomycetota</taxon>
        <taxon>Actinomycetes</taxon>
        <taxon>Streptosporangiales</taxon>
        <taxon>Thermomonosporaceae</taxon>
        <taxon>Actinomadura</taxon>
    </lineage>
</organism>
<proteinExistence type="predicted"/>
<name>A0A7W3LU25_ACTNM</name>
<evidence type="ECO:0000313" key="2">
    <source>
        <dbReference type="Proteomes" id="UP000572680"/>
    </source>
</evidence>
<sequence>MSYVNEFAAAADLAELVRLTADGVLAPEIGWRGPWENFAEATDALRGRRVTGKAVFDLG</sequence>
<protein>
    <submittedName>
        <fullName evidence="1">NADPH:quinone reductase-like Zn-dependent oxidoreductase</fullName>
    </submittedName>
</protein>
<dbReference type="EMBL" id="JACJIA010000008">
    <property type="protein sequence ID" value="MBA8954318.1"/>
    <property type="molecule type" value="Genomic_DNA"/>
</dbReference>
<dbReference type="Gene3D" id="3.90.180.10">
    <property type="entry name" value="Medium-chain alcohol dehydrogenases, catalytic domain"/>
    <property type="match status" value="1"/>
</dbReference>